<reference evidence="4" key="1">
    <citation type="submission" date="2016-10" db="EMBL/GenBank/DDBJ databases">
        <authorList>
            <person name="Varghese N."/>
            <person name="Submissions S."/>
        </authorList>
    </citation>
    <scope>NUCLEOTIDE SEQUENCE [LARGE SCALE GENOMIC DNA]</scope>
    <source>
        <strain evidence="4">DSM 22427</strain>
    </source>
</reference>
<dbReference type="InterPro" id="IPR011251">
    <property type="entry name" value="Luciferase-like_dom"/>
</dbReference>
<dbReference type="NCBIfam" id="TIGR03619">
    <property type="entry name" value="F420_Rv2161c"/>
    <property type="match status" value="1"/>
</dbReference>
<proteinExistence type="predicted"/>
<dbReference type="EMBL" id="FOZS01000005">
    <property type="protein sequence ID" value="SFT03546.1"/>
    <property type="molecule type" value="Genomic_DNA"/>
</dbReference>
<dbReference type="Gene3D" id="3.20.20.30">
    <property type="entry name" value="Luciferase-like domain"/>
    <property type="match status" value="1"/>
</dbReference>
<sequence>MKIGFRCTEGGQRFDEALTEVQRAEEFGFDSTWVAEHHGWDAKWPNSYIALAGFAAATDEIEFGTGVTILPQMNPVSLAGAANLVDVVSDGRFILGVGTGWRRDEMENLGYDFKLRGPRMTDHLCALNKLWEPGPSSYDGRFVSFEEFDLAPESIRDPQPPIWVGGGSTPALKRAACLGDAWLPSWREPFDALEEKYATYESFLDNADGSKRTVPLLRIACIDEDGDVAREKLRALLTELVESYRAKGSTVPEAWVSALEGDIDEFAQDLFVYGTPSECAAQLERYREAFGVDHAVLRLATPTTDHEDVMKAVDLFGRRVIPDL</sequence>
<keyword evidence="1" id="KW-0560">Oxidoreductase</keyword>
<dbReference type="InterPro" id="IPR019921">
    <property type="entry name" value="Lucif-like_OxRdtase_Rv2161c"/>
</dbReference>
<evidence type="ECO:0000313" key="4">
    <source>
        <dbReference type="Proteomes" id="UP000199199"/>
    </source>
</evidence>
<gene>
    <name evidence="3" type="ORF">SAMN04488556_4006</name>
</gene>
<feature type="domain" description="Luciferase-like" evidence="2">
    <location>
        <begin position="10"/>
        <end position="290"/>
    </location>
</feature>
<dbReference type="PANTHER" id="PTHR43244:SF1">
    <property type="entry name" value="5,10-METHYLENETETRAHYDROMETHANOPTERIN REDUCTASE"/>
    <property type="match status" value="1"/>
</dbReference>
<dbReference type="RefSeq" id="WP_092907355.1">
    <property type="nucleotide sequence ID" value="NZ_FOZS01000005.1"/>
</dbReference>
<evidence type="ECO:0000259" key="2">
    <source>
        <dbReference type="Pfam" id="PF00296"/>
    </source>
</evidence>
<accession>A0A1I6UQ02</accession>
<dbReference type="PANTHER" id="PTHR43244">
    <property type="match status" value="1"/>
</dbReference>
<dbReference type="InterPro" id="IPR050564">
    <property type="entry name" value="F420-G6PD/mer"/>
</dbReference>
<organism evidence="3 4">
    <name type="scientific">Halostagnicola kamekurae</name>
    <dbReference type="NCBI Taxonomy" id="619731"/>
    <lineage>
        <taxon>Archaea</taxon>
        <taxon>Methanobacteriati</taxon>
        <taxon>Methanobacteriota</taxon>
        <taxon>Stenosarchaea group</taxon>
        <taxon>Halobacteria</taxon>
        <taxon>Halobacteriales</taxon>
        <taxon>Natrialbaceae</taxon>
        <taxon>Halostagnicola</taxon>
    </lineage>
</organism>
<protein>
    <submittedName>
        <fullName evidence="3">Probable F420-dependent oxidoreductase, Rv2161c family</fullName>
    </submittedName>
</protein>
<evidence type="ECO:0000256" key="1">
    <source>
        <dbReference type="ARBA" id="ARBA00023002"/>
    </source>
</evidence>
<dbReference type="Pfam" id="PF00296">
    <property type="entry name" value="Bac_luciferase"/>
    <property type="match status" value="1"/>
</dbReference>
<dbReference type="Proteomes" id="UP000199199">
    <property type="component" value="Unassembled WGS sequence"/>
</dbReference>
<dbReference type="SUPFAM" id="SSF51679">
    <property type="entry name" value="Bacterial luciferase-like"/>
    <property type="match status" value="1"/>
</dbReference>
<dbReference type="InterPro" id="IPR036661">
    <property type="entry name" value="Luciferase-like_sf"/>
</dbReference>
<keyword evidence="4" id="KW-1185">Reference proteome</keyword>
<dbReference type="GO" id="GO:0016705">
    <property type="term" value="F:oxidoreductase activity, acting on paired donors, with incorporation or reduction of molecular oxygen"/>
    <property type="evidence" value="ECO:0007669"/>
    <property type="project" value="InterPro"/>
</dbReference>
<evidence type="ECO:0000313" key="3">
    <source>
        <dbReference type="EMBL" id="SFT03546.1"/>
    </source>
</evidence>
<dbReference type="AlphaFoldDB" id="A0A1I6UQ02"/>
<dbReference type="OrthoDB" id="7684at2157"/>
<name>A0A1I6UQ02_9EURY</name>